<dbReference type="Proteomes" id="UP000471381">
    <property type="component" value="Unassembled WGS sequence"/>
</dbReference>
<dbReference type="SMART" id="SM00065">
    <property type="entry name" value="GAF"/>
    <property type="match status" value="1"/>
</dbReference>
<keyword evidence="9" id="KW-0067">ATP-binding</keyword>
<evidence type="ECO:0000256" key="10">
    <source>
        <dbReference type="ARBA" id="ARBA00022991"/>
    </source>
</evidence>
<dbReference type="PANTHER" id="PTHR41523">
    <property type="entry name" value="TWO-COMPONENT SYSTEM SENSOR PROTEIN"/>
    <property type="match status" value="1"/>
</dbReference>
<dbReference type="GO" id="GO:0005524">
    <property type="term" value="F:ATP binding"/>
    <property type="evidence" value="ECO:0007669"/>
    <property type="project" value="UniProtKB-KW"/>
</dbReference>
<dbReference type="InterPro" id="IPR043150">
    <property type="entry name" value="Phytochrome_PHY_sf"/>
</dbReference>
<dbReference type="InterPro" id="IPR029016">
    <property type="entry name" value="GAF-like_dom_sf"/>
</dbReference>
<gene>
    <name evidence="15" type="ORF">GTQ48_13205</name>
</gene>
<keyword evidence="8" id="KW-0418">Kinase</keyword>
<dbReference type="SMART" id="SM00448">
    <property type="entry name" value="REC"/>
    <property type="match status" value="1"/>
</dbReference>
<accession>A0A6N9TGP2</accession>
<dbReference type="Gene3D" id="3.30.450.20">
    <property type="entry name" value="PAS domain"/>
    <property type="match status" value="1"/>
</dbReference>
<keyword evidence="3" id="KW-0600">Photoreceptor protein</keyword>
<dbReference type="PROSITE" id="PS50110">
    <property type="entry name" value="RESPONSE_REGULATORY"/>
    <property type="match status" value="1"/>
</dbReference>
<dbReference type="SMART" id="SM00911">
    <property type="entry name" value="HWE_HK"/>
    <property type="match status" value="1"/>
</dbReference>
<keyword evidence="10" id="KW-0157">Chromophore</keyword>
<dbReference type="Pfam" id="PF01590">
    <property type="entry name" value="GAF"/>
    <property type="match status" value="1"/>
</dbReference>
<evidence type="ECO:0000313" key="15">
    <source>
        <dbReference type="EMBL" id="NDW16473.1"/>
    </source>
</evidence>
<dbReference type="InterPro" id="IPR011006">
    <property type="entry name" value="CheY-like_superfamily"/>
</dbReference>
<dbReference type="EMBL" id="JAAAWO010000010">
    <property type="protein sequence ID" value="NDW16473.1"/>
    <property type="molecule type" value="Genomic_DNA"/>
</dbReference>
<dbReference type="AlphaFoldDB" id="A0A6N9TGP2"/>
<evidence type="ECO:0000259" key="14">
    <source>
        <dbReference type="PROSITE" id="PS50110"/>
    </source>
</evidence>
<evidence type="ECO:0000256" key="3">
    <source>
        <dbReference type="ARBA" id="ARBA00022543"/>
    </source>
</evidence>
<evidence type="ECO:0000256" key="8">
    <source>
        <dbReference type="ARBA" id="ARBA00022777"/>
    </source>
</evidence>
<dbReference type="EC" id="2.7.13.3" evidence="2"/>
<dbReference type="RefSeq" id="WP_163107095.1">
    <property type="nucleotide sequence ID" value="NZ_JAAAWO010000010.1"/>
</dbReference>
<evidence type="ECO:0000256" key="4">
    <source>
        <dbReference type="ARBA" id="ARBA00022553"/>
    </source>
</evidence>
<dbReference type="Gene3D" id="3.30.565.10">
    <property type="entry name" value="Histidine kinase-like ATPase, C-terminal domain"/>
    <property type="match status" value="1"/>
</dbReference>
<dbReference type="Gene3D" id="3.30.450.270">
    <property type="match status" value="1"/>
</dbReference>
<evidence type="ECO:0000256" key="1">
    <source>
        <dbReference type="ARBA" id="ARBA00000085"/>
    </source>
</evidence>
<dbReference type="GO" id="GO:0000160">
    <property type="term" value="P:phosphorelay signal transduction system"/>
    <property type="evidence" value="ECO:0007669"/>
    <property type="project" value="InterPro"/>
</dbReference>
<dbReference type="PRINTS" id="PR01033">
    <property type="entry name" value="PHYTOCHROME"/>
</dbReference>
<dbReference type="Pfam" id="PF08446">
    <property type="entry name" value="PAS_2"/>
    <property type="match status" value="1"/>
</dbReference>
<reference evidence="15 16" key="1">
    <citation type="submission" date="2020-01" db="EMBL/GenBank/DDBJ databases">
        <title>Genomes of bacteria type strains.</title>
        <authorList>
            <person name="Chen J."/>
            <person name="Zhu S."/>
            <person name="Yang J."/>
        </authorList>
    </citation>
    <scope>NUCLEOTIDE SEQUENCE [LARGE SCALE GENOMIC DNA]</scope>
    <source>
        <strain evidence="15 16">LMG 24078</strain>
    </source>
</reference>
<keyword evidence="5" id="KW-0716">Sensory transduction</keyword>
<keyword evidence="11" id="KW-0675">Receptor</keyword>
<proteinExistence type="predicted"/>
<dbReference type="GO" id="GO:0004673">
    <property type="term" value="F:protein histidine kinase activity"/>
    <property type="evidence" value="ECO:0007669"/>
    <property type="project" value="UniProtKB-EC"/>
</dbReference>
<dbReference type="InterPro" id="IPR036890">
    <property type="entry name" value="HATPase_C_sf"/>
</dbReference>
<dbReference type="Pfam" id="PF07536">
    <property type="entry name" value="HWE_HK"/>
    <property type="match status" value="1"/>
</dbReference>
<evidence type="ECO:0000256" key="5">
    <source>
        <dbReference type="ARBA" id="ARBA00022606"/>
    </source>
</evidence>
<keyword evidence="6" id="KW-0808">Transferase</keyword>
<keyword evidence="16" id="KW-1185">Reference proteome</keyword>
<evidence type="ECO:0000313" key="16">
    <source>
        <dbReference type="Proteomes" id="UP000471381"/>
    </source>
</evidence>
<dbReference type="SUPFAM" id="SSF55785">
    <property type="entry name" value="PYP-like sensor domain (PAS domain)"/>
    <property type="match status" value="1"/>
</dbReference>
<dbReference type="GO" id="GO:0009881">
    <property type="term" value="F:photoreceptor activity"/>
    <property type="evidence" value="ECO:0007669"/>
    <property type="project" value="UniProtKB-KW"/>
</dbReference>
<sequence length="863" mass="95695">MDLQWQSNSDIGTECDKEPIHELGRVQSFGFLAATDKEGIFTHISRNADFGPGIDNNALLGTSFWELVGRDASHSIRGALHQASIIKKPTRLYAFTLPTTDTLFDVSVHQSGSSSIIEFENRDHRASQDNVLAAMMSQIAEPDTLDELYAALVAGIKVASGFDRVMLYRFLDDGAGEVIAEMKESNMEPFLGLRYPASDIPKQARELYKKNLIRVITDVHDVTEPIECDHDIKQPLDLSFSRTRAVSEVHIQYLKNMGVAASMSISLIVDGKLWGLIACHHNTAKLMSSRVLEELELFSELFSLELARRLVMERIIVSENANASFAKMLSNLSISNSLTLSTVEQLDLIKKLIDIDGIGCAFNGDYKHNGVSLSEKKIHMLVEVLQKLPNTEVHELDNLVAADSRLSDKHVAGVLALQISKLPCDYIFLFRTSVTQEVNWAGNPEKSVSQIGDRKVLTPRTSFEKWVEYNEGKAKSWTTLDIERAKSIRLGIMELTIRHLHEKEALQREANERLELLIGELNHRVRNILNLVSAIIGQTSQSKTDLNDFVASLSSRITALALGHDQLTHSSWNSISFSTLLLNELKAYMVNEAAFKIEGPNVKLTAYAVTPLVLVFHELITNAAKYGALSATSEKGSVSITWDYNEAGDCEIKWQEWGGPPITKLQDDGFGMTVIKSVIPHELGGEALIEPKITGLQASFVIPKRYVEKGEGEIPSIENHGAANIDTSSVARHKQPKRQRLVRAVIVEDNLLISLDLQKKLKRAGFEDVDIYGDLASARIGLDHNKPQMVFLDVHLGNENSFELGMEILKKHIPFMFITGYGAGIDLPPALKNVRVLTKPVDFGVLQDAINENAGASAVYAEL</sequence>
<dbReference type="InterPro" id="IPR001294">
    <property type="entry name" value="Phytochrome"/>
</dbReference>
<dbReference type="SUPFAM" id="SSF55781">
    <property type="entry name" value="GAF domain-like"/>
    <property type="match status" value="2"/>
</dbReference>
<dbReference type="SUPFAM" id="SSF55874">
    <property type="entry name" value="ATPase domain of HSP90 chaperone/DNA topoisomerase II/histidine kinase"/>
    <property type="match status" value="1"/>
</dbReference>
<feature type="domain" description="Phytochrome chromophore attachment site" evidence="13">
    <location>
        <begin position="144"/>
        <end position="304"/>
    </location>
</feature>
<dbReference type="SUPFAM" id="SSF52172">
    <property type="entry name" value="CheY-like"/>
    <property type="match status" value="1"/>
</dbReference>
<dbReference type="InterPro" id="IPR013515">
    <property type="entry name" value="Phytochrome_cen-reg"/>
</dbReference>
<organism evidence="15 16">
    <name type="scientific">Alteromonas genovensis</name>
    <dbReference type="NCBI Taxonomy" id="471225"/>
    <lineage>
        <taxon>Bacteria</taxon>
        <taxon>Pseudomonadati</taxon>
        <taxon>Pseudomonadota</taxon>
        <taxon>Gammaproteobacteria</taxon>
        <taxon>Alteromonadales</taxon>
        <taxon>Alteromonadaceae</taxon>
        <taxon>Alteromonas/Salinimonas group</taxon>
        <taxon>Alteromonas</taxon>
    </lineage>
</organism>
<comment type="catalytic activity">
    <reaction evidence="1">
        <text>ATP + protein L-histidine = ADP + protein N-phospho-L-histidine.</text>
        <dbReference type="EC" id="2.7.13.3"/>
    </reaction>
</comment>
<evidence type="ECO:0000256" key="2">
    <source>
        <dbReference type="ARBA" id="ARBA00012438"/>
    </source>
</evidence>
<feature type="modified residue" description="4-aspartylphosphate" evidence="12">
    <location>
        <position position="793"/>
    </location>
</feature>
<keyword evidence="7" id="KW-0547">Nucleotide-binding</keyword>
<feature type="domain" description="Response regulatory" evidence="14">
    <location>
        <begin position="743"/>
        <end position="854"/>
    </location>
</feature>
<dbReference type="InterPro" id="IPR016132">
    <property type="entry name" value="Phyto_chromo_attachment"/>
</dbReference>
<comment type="caution">
    <text evidence="15">The sequence shown here is derived from an EMBL/GenBank/DDBJ whole genome shotgun (WGS) entry which is preliminary data.</text>
</comment>
<dbReference type="PROSITE" id="PS50046">
    <property type="entry name" value="PHYTOCHROME_2"/>
    <property type="match status" value="1"/>
</dbReference>
<evidence type="ECO:0000256" key="9">
    <source>
        <dbReference type="ARBA" id="ARBA00022840"/>
    </source>
</evidence>
<dbReference type="InterPro" id="IPR035965">
    <property type="entry name" value="PAS-like_dom_sf"/>
</dbReference>
<protein>
    <recommendedName>
        <fullName evidence="2">histidine kinase</fullName>
        <ecNumber evidence="2">2.7.13.3</ecNumber>
    </recommendedName>
</protein>
<dbReference type="InterPro" id="IPR003018">
    <property type="entry name" value="GAF"/>
</dbReference>
<dbReference type="InterPro" id="IPR001789">
    <property type="entry name" value="Sig_transdc_resp-reg_receiver"/>
</dbReference>
<dbReference type="Gene3D" id="3.30.450.40">
    <property type="match status" value="1"/>
</dbReference>
<evidence type="ECO:0000256" key="12">
    <source>
        <dbReference type="PROSITE-ProRule" id="PRU00169"/>
    </source>
</evidence>
<evidence type="ECO:0000256" key="7">
    <source>
        <dbReference type="ARBA" id="ARBA00022741"/>
    </source>
</evidence>
<dbReference type="GO" id="GO:0006355">
    <property type="term" value="P:regulation of DNA-templated transcription"/>
    <property type="evidence" value="ECO:0007669"/>
    <property type="project" value="InterPro"/>
</dbReference>
<evidence type="ECO:0000259" key="13">
    <source>
        <dbReference type="PROSITE" id="PS50046"/>
    </source>
</evidence>
<evidence type="ECO:0000256" key="11">
    <source>
        <dbReference type="ARBA" id="ARBA00023170"/>
    </source>
</evidence>
<dbReference type="Gene3D" id="3.40.50.2300">
    <property type="match status" value="1"/>
</dbReference>
<dbReference type="PANTHER" id="PTHR41523:SF7">
    <property type="entry name" value="HISTIDINE KINASE"/>
    <property type="match status" value="1"/>
</dbReference>
<name>A0A6N9TGP2_9ALTE</name>
<dbReference type="GO" id="GO:0009584">
    <property type="term" value="P:detection of visible light"/>
    <property type="evidence" value="ECO:0007669"/>
    <property type="project" value="InterPro"/>
</dbReference>
<evidence type="ECO:0000256" key="6">
    <source>
        <dbReference type="ARBA" id="ARBA00022679"/>
    </source>
</evidence>
<dbReference type="Pfam" id="PF00360">
    <property type="entry name" value="PHY"/>
    <property type="match status" value="1"/>
</dbReference>
<dbReference type="InterPro" id="IPR011102">
    <property type="entry name" value="Sig_transdc_His_kinase_HWE"/>
</dbReference>
<dbReference type="InterPro" id="IPR013654">
    <property type="entry name" value="PAS_2"/>
</dbReference>
<keyword evidence="4 12" id="KW-0597">Phosphoprotein</keyword>